<feature type="domain" description="Arc-like DNA binding" evidence="1">
    <location>
        <begin position="2"/>
        <end position="51"/>
    </location>
</feature>
<reference evidence="2 3" key="1">
    <citation type="submission" date="2016-11" db="EMBL/GenBank/DDBJ databases">
        <title>Rahnella oryzae sp. nov., isolated from rice root.</title>
        <authorList>
            <person name="Zhang X.-X."/>
            <person name="Zhang J."/>
        </authorList>
    </citation>
    <scope>NUCLEOTIDE SEQUENCE [LARGE SCALE GENOMIC DNA]</scope>
    <source>
        <strain evidence="2 3">J11-6</strain>
    </source>
</reference>
<gene>
    <name evidence="2" type="ORF">BMI79_00665</name>
</gene>
<evidence type="ECO:0000259" key="1">
    <source>
        <dbReference type="Pfam" id="PF03869"/>
    </source>
</evidence>
<evidence type="ECO:0000313" key="3">
    <source>
        <dbReference type="Proteomes" id="UP000216021"/>
    </source>
</evidence>
<keyword evidence="3" id="KW-1185">Reference proteome</keyword>
<dbReference type="Proteomes" id="UP000216021">
    <property type="component" value="Unassembled WGS sequence"/>
</dbReference>
<dbReference type="Pfam" id="PF03869">
    <property type="entry name" value="Arc"/>
    <property type="match status" value="1"/>
</dbReference>
<dbReference type="EMBL" id="MOXD01000001">
    <property type="protein sequence ID" value="OMQ26874.1"/>
    <property type="molecule type" value="Genomic_DNA"/>
</dbReference>
<dbReference type="OrthoDB" id="6629982at2"/>
<dbReference type="SUPFAM" id="SSF47598">
    <property type="entry name" value="Ribbon-helix-helix"/>
    <property type="match status" value="1"/>
</dbReference>
<dbReference type="GO" id="GO:0043565">
    <property type="term" value="F:sequence-specific DNA binding"/>
    <property type="evidence" value="ECO:0007669"/>
    <property type="project" value="UniProtKB-ARBA"/>
</dbReference>
<comment type="caution">
    <text evidence="2">The sequence shown here is derived from an EMBL/GenBank/DDBJ whole genome shotgun (WGS) entry which is preliminary data.</text>
</comment>
<protein>
    <recommendedName>
        <fullName evidence="1">Arc-like DNA binding domain-containing protein</fullName>
    </recommendedName>
</protein>
<dbReference type="Gene3D" id="1.10.1220.10">
    <property type="entry name" value="Met repressor-like"/>
    <property type="match status" value="1"/>
</dbReference>
<dbReference type="InterPro" id="IPR005569">
    <property type="entry name" value="Arc_DNA-bd_dom"/>
</dbReference>
<proteinExistence type="predicted"/>
<organism evidence="2 3">
    <name type="scientific">Serratia oryzae</name>
    <dbReference type="NCBI Taxonomy" id="2034155"/>
    <lineage>
        <taxon>Bacteria</taxon>
        <taxon>Pseudomonadati</taxon>
        <taxon>Pseudomonadota</taxon>
        <taxon>Gammaproteobacteria</taxon>
        <taxon>Enterobacterales</taxon>
        <taxon>Yersiniaceae</taxon>
        <taxon>Serratia</taxon>
    </lineage>
</organism>
<dbReference type="InterPro" id="IPR010985">
    <property type="entry name" value="Ribbon_hlx_hlx"/>
</dbReference>
<dbReference type="AlphaFoldDB" id="A0A1S8CP23"/>
<evidence type="ECO:0000313" key="2">
    <source>
        <dbReference type="EMBL" id="OMQ26874.1"/>
    </source>
</evidence>
<name>A0A1S8CP23_9GAMM</name>
<accession>A0A1S8CP23</accession>
<dbReference type="InterPro" id="IPR013321">
    <property type="entry name" value="Arc_rbn_hlx_hlx"/>
</dbReference>
<dbReference type="RefSeq" id="WP_076939917.1">
    <property type="nucleotide sequence ID" value="NZ_MOXD01000001.1"/>
</dbReference>
<sequence>MSREDPQLRVRIPAGLKADLEEKAKENMRTLTAEIVDRLETTLNQDALVQDSNGYNEFVSLYENMADEATYWKEKYEREYALDYADANKDELRSAVERLREVLNLPPKK</sequence>
<dbReference type="GO" id="GO:0006355">
    <property type="term" value="P:regulation of DNA-templated transcription"/>
    <property type="evidence" value="ECO:0007669"/>
    <property type="project" value="InterPro"/>
</dbReference>